<evidence type="ECO:0000313" key="2">
    <source>
        <dbReference type="EMBL" id="ALW87837.1"/>
    </source>
</evidence>
<reference evidence="2 3" key="1">
    <citation type="submission" date="2015-12" db="EMBL/GenBank/DDBJ databases">
        <authorList>
            <person name="Kim M.K."/>
            <person name="Srinivasan S."/>
            <person name="Lee J.-J."/>
            <person name="Kim K."/>
        </authorList>
    </citation>
    <scope>NUCLEOTIDE SEQUENCE [LARGE SCALE GENOMIC DNA]</scope>
    <source>
        <strain evidence="2 3">BM2</strain>
    </source>
</reference>
<dbReference type="EMBL" id="CP013910">
    <property type="protein sequence ID" value="ALW87837.1"/>
    <property type="molecule type" value="Genomic_DNA"/>
</dbReference>
<gene>
    <name evidence="2" type="ORF">AUC44_02120</name>
</gene>
<name>A0ABM5X2B8_9DEIO</name>
<accession>A0ABM5X2B8</accession>
<proteinExistence type="predicted"/>
<evidence type="ECO:0000313" key="3">
    <source>
        <dbReference type="Proteomes" id="UP000060071"/>
    </source>
</evidence>
<sequence>MTPAKNLVLFPEKAGRSGVRREKGTYGLIDNPVLTYQKRNGRADTRVLTALAEQANYRQKALTIPELMVQTELGQRAVEKALAQLVSAGLCVADGKAWRYGATNGRANHRANSCANDRASVKCGDAVQHAKSFGLKEVEGLRRNLKTYNNTSSTTWTTRPAPVGAAEASPTRTTTQGQAPDGAASDEAGTGHLNSFQVEPTHTHGGLENVTGIEDIPAAPAAPQTYREAQEVLTATGTWDIWAAWTKARRLDRAAQDAQIVQFATWAQAGLSTELRQNASEITAAGSYAHPYLALADRMKRAAKVLESEAANRDELRRTYGEPRCQPGERRLAPSGQVWTVDYVEYGLVYFAESGAPMDQGDAIVARWPLDGGEA</sequence>
<dbReference type="Proteomes" id="UP000060071">
    <property type="component" value="Chromosome"/>
</dbReference>
<evidence type="ECO:0000256" key="1">
    <source>
        <dbReference type="SAM" id="MobiDB-lite"/>
    </source>
</evidence>
<evidence type="ECO:0008006" key="4">
    <source>
        <dbReference type="Google" id="ProtNLM"/>
    </source>
</evidence>
<organism evidence="2 3">
    <name type="scientific">Deinococcus actinosclerus</name>
    <dbReference type="NCBI Taxonomy" id="1768108"/>
    <lineage>
        <taxon>Bacteria</taxon>
        <taxon>Thermotogati</taxon>
        <taxon>Deinococcota</taxon>
        <taxon>Deinococci</taxon>
        <taxon>Deinococcales</taxon>
        <taxon>Deinococcaceae</taxon>
        <taxon>Deinococcus</taxon>
    </lineage>
</organism>
<protein>
    <recommendedName>
        <fullName evidence="4">Replication protein</fullName>
    </recommendedName>
</protein>
<keyword evidence="3" id="KW-1185">Reference proteome</keyword>
<feature type="region of interest" description="Disordered" evidence="1">
    <location>
        <begin position="150"/>
        <end position="209"/>
    </location>
</feature>
<dbReference type="RefSeq" id="WP_062157182.1">
    <property type="nucleotide sequence ID" value="NZ_CP013910.1"/>
</dbReference>